<evidence type="ECO:0000256" key="10">
    <source>
        <dbReference type="ARBA" id="ARBA00048731"/>
    </source>
</evidence>
<dbReference type="EC" id="1.1.1.95" evidence="11"/>
<comment type="similarity">
    <text evidence="3 11">Belongs to the D-isomer specific 2-hydroxyacid dehydrogenase family.</text>
</comment>
<evidence type="ECO:0000256" key="4">
    <source>
        <dbReference type="ARBA" id="ARBA00021582"/>
    </source>
</evidence>
<evidence type="ECO:0000256" key="11">
    <source>
        <dbReference type="RuleBase" id="RU363003"/>
    </source>
</evidence>
<dbReference type="InterPro" id="IPR002912">
    <property type="entry name" value="ACT_dom"/>
</dbReference>
<evidence type="ECO:0000256" key="1">
    <source>
        <dbReference type="ARBA" id="ARBA00003800"/>
    </source>
</evidence>
<dbReference type="SUPFAM" id="SSF143548">
    <property type="entry name" value="Serine metabolism enzymes domain"/>
    <property type="match status" value="1"/>
</dbReference>
<dbReference type="UniPathway" id="UPA00135">
    <property type="reaction ID" value="UER00196"/>
</dbReference>
<dbReference type="SUPFAM" id="SSF52283">
    <property type="entry name" value="Formate/glycerate dehydrogenase catalytic domain-like"/>
    <property type="match status" value="1"/>
</dbReference>
<comment type="catalytic activity">
    <reaction evidence="10 11">
        <text>(2R)-3-phosphoglycerate + NAD(+) = 3-phosphooxypyruvate + NADH + H(+)</text>
        <dbReference type="Rhea" id="RHEA:12641"/>
        <dbReference type="ChEBI" id="CHEBI:15378"/>
        <dbReference type="ChEBI" id="CHEBI:18110"/>
        <dbReference type="ChEBI" id="CHEBI:57540"/>
        <dbReference type="ChEBI" id="CHEBI:57945"/>
        <dbReference type="ChEBI" id="CHEBI:58272"/>
        <dbReference type="EC" id="1.1.1.95"/>
    </reaction>
</comment>
<dbReference type="PROSITE" id="PS00671">
    <property type="entry name" value="D_2_HYDROXYACID_DH_3"/>
    <property type="match status" value="1"/>
</dbReference>
<dbReference type="GO" id="GO:0006564">
    <property type="term" value="P:L-serine biosynthetic process"/>
    <property type="evidence" value="ECO:0007669"/>
    <property type="project" value="UniProtKB-UniRule"/>
</dbReference>
<evidence type="ECO:0000256" key="7">
    <source>
        <dbReference type="ARBA" id="ARBA00023027"/>
    </source>
</evidence>
<dbReference type="InterPro" id="IPR050857">
    <property type="entry name" value="D-2-hydroxyacid_DH"/>
</dbReference>
<dbReference type="PROSITE" id="PS51671">
    <property type="entry name" value="ACT"/>
    <property type="match status" value="1"/>
</dbReference>
<dbReference type="Gene3D" id="3.30.1330.90">
    <property type="entry name" value="D-3-phosphoglycerate dehydrogenase, domain 3"/>
    <property type="match status" value="1"/>
</dbReference>
<name>A0A7M2WQ79_9BACT</name>
<accession>A0A7M2WQ79</accession>
<keyword evidence="5 11" id="KW-0028">Amino-acid biosynthesis</keyword>
<evidence type="ECO:0000256" key="8">
    <source>
        <dbReference type="ARBA" id="ARBA00023299"/>
    </source>
</evidence>
<comment type="catalytic activity">
    <reaction evidence="9">
        <text>(R)-2-hydroxyglutarate + NAD(+) = 2-oxoglutarate + NADH + H(+)</text>
        <dbReference type="Rhea" id="RHEA:49612"/>
        <dbReference type="ChEBI" id="CHEBI:15378"/>
        <dbReference type="ChEBI" id="CHEBI:15801"/>
        <dbReference type="ChEBI" id="CHEBI:16810"/>
        <dbReference type="ChEBI" id="CHEBI:57540"/>
        <dbReference type="ChEBI" id="CHEBI:57945"/>
        <dbReference type="EC" id="1.1.1.399"/>
    </reaction>
</comment>
<dbReference type="SUPFAM" id="SSF55021">
    <property type="entry name" value="ACT-like"/>
    <property type="match status" value="1"/>
</dbReference>
<keyword evidence="8 11" id="KW-0718">Serine biosynthesis</keyword>
<dbReference type="AlphaFoldDB" id="A0A7M2WQ79"/>
<protein>
    <recommendedName>
        <fullName evidence="4 11">D-3-phosphoglycerate dehydrogenase</fullName>
        <ecNumber evidence="11">1.1.1.95</ecNumber>
    </recommendedName>
</protein>
<dbReference type="Pfam" id="PF00389">
    <property type="entry name" value="2-Hacid_dh"/>
    <property type="match status" value="1"/>
</dbReference>
<organism evidence="13 14">
    <name type="scientific">Humisphaera borealis</name>
    <dbReference type="NCBI Taxonomy" id="2807512"/>
    <lineage>
        <taxon>Bacteria</taxon>
        <taxon>Pseudomonadati</taxon>
        <taxon>Planctomycetota</taxon>
        <taxon>Phycisphaerae</taxon>
        <taxon>Tepidisphaerales</taxon>
        <taxon>Tepidisphaeraceae</taxon>
        <taxon>Humisphaera</taxon>
    </lineage>
</organism>
<keyword evidence="6 11" id="KW-0560">Oxidoreductase</keyword>
<evidence type="ECO:0000313" key="14">
    <source>
        <dbReference type="Proteomes" id="UP000593765"/>
    </source>
</evidence>
<dbReference type="PANTHER" id="PTHR42789:SF1">
    <property type="entry name" value="D-ISOMER SPECIFIC 2-HYDROXYACID DEHYDROGENASE FAMILY PROTEIN (AFU_ORTHOLOGUE AFUA_6G10090)"/>
    <property type="match status" value="1"/>
</dbReference>
<dbReference type="Pfam" id="PF02826">
    <property type="entry name" value="2-Hacid_dh_C"/>
    <property type="match status" value="1"/>
</dbReference>
<dbReference type="Pfam" id="PF19304">
    <property type="entry name" value="PGDH_inter"/>
    <property type="match status" value="1"/>
</dbReference>
<dbReference type="InterPro" id="IPR006139">
    <property type="entry name" value="D-isomer_2_OHA_DH_cat_dom"/>
</dbReference>
<proteinExistence type="inferred from homology"/>
<sequence>MPQGAGLKILVADELAKEGLELLKESGISFDVKIGLKEDQLAAETPNYDAMIVRSGAKVTAKVMENPGKLKVIARAGVGVDNIHLPTATAKGILVLNTAAASTLSTAEHALALMMSLARKIPAADAHVKSGPEKWSKAKYQGTQLAGKTLGVVGMGRIGQTVASRAIAMEMTVIGFDPFVQAESLMDGKVKMVRDFDQFLAQIDVITFHVPGGEGTKHLLSRDRLFNKCKPNLLIVNDARGEVVDEFALAEALAEKKVAGAAIDVFIKEPTPADHPLLKAPNCVLTPHLGAQTDEAQTAVSVEACKAIIAYLNSGEIRGAVNAGGIKLDLPPDELPFTKLASRVGALLAGLMDGGYKTITLRVSGTKAPKHMNTLLRLAAVELLKPHLGEGAVNVINVEHLARSRGIDLVAIHEEAPPAGLVGDIVGVRADGPNGESHRVLGTVYADGLPRVLRIDNYAMDMIPEGNMVVIQNDDMPGMIGIVGTSFGDAKVNIADMVISREYDKAGKATAFQVIKTDSSPDAKLLESLKARPGILKVKSVALPARG</sequence>
<evidence type="ECO:0000256" key="6">
    <source>
        <dbReference type="ARBA" id="ARBA00023002"/>
    </source>
</evidence>
<dbReference type="InterPro" id="IPR029752">
    <property type="entry name" value="D-isomer_DH_CS1"/>
</dbReference>
<feature type="domain" description="ACT" evidence="12">
    <location>
        <begin position="468"/>
        <end position="547"/>
    </location>
</feature>
<dbReference type="EMBL" id="CP063458">
    <property type="protein sequence ID" value="QOV87685.1"/>
    <property type="molecule type" value="Genomic_DNA"/>
</dbReference>
<dbReference type="Proteomes" id="UP000593765">
    <property type="component" value="Chromosome"/>
</dbReference>
<evidence type="ECO:0000313" key="13">
    <source>
        <dbReference type="EMBL" id="QOV87685.1"/>
    </source>
</evidence>
<dbReference type="GO" id="GO:0004617">
    <property type="term" value="F:phosphoglycerate dehydrogenase activity"/>
    <property type="evidence" value="ECO:0007669"/>
    <property type="project" value="UniProtKB-UniRule"/>
</dbReference>
<dbReference type="PROSITE" id="PS00065">
    <property type="entry name" value="D_2_HYDROXYACID_DH_1"/>
    <property type="match status" value="1"/>
</dbReference>
<comment type="function">
    <text evidence="1">Catalyzes the reversible oxidation of 3-phospho-D-glycerate to 3-phosphonooxypyruvate, the first step of the phosphorylated L-serine biosynthesis pathway. Also catalyzes the reversible oxidation of 2-hydroxyglutarate to 2-oxoglutarate.</text>
</comment>
<comment type="pathway">
    <text evidence="2 11">Amino-acid biosynthesis; L-serine biosynthesis; L-serine from 3-phospho-D-glycerate: step 1/3.</text>
</comment>
<evidence type="ECO:0000256" key="3">
    <source>
        <dbReference type="ARBA" id="ARBA00005854"/>
    </source>
</evidence>
<evidence type="ECO:0000256" key="5">
    <source>
        <dbReference type="ARBA" id="ARBA00022605"/>
    </source>
</evidence>
<dbReference type="InterPro" id="IPR045626">
    <property type="entry name" value="PGDH_ASB_dom"/>
</dbReference>
<dbReference type="RefSeq" id="WP_206290595.1">
    <property type="nucleotide sequence ID" value="NZ_CP063458.1"/>
</dbReference>
<dbReference type="InterPro" id="IPR036291">
    <property type="entry name" value="NAD(P)-bd_dom_sf"/>
</dbReference>
<evidence type="ECO:0000256" key="2">
    <source>
        <dbReference type="ARBA" id="ARBA00005216"/>
    </source>
</evidence>
<evidence type="ECO:0000259" key="12">
    <source>
        <dbReference type="PROSITE" id="PS51671"/>
    </source>
</evidence>
<dbReference type="Gene3D" id="3.40.50.720">
    <property type="entry name" value="NAD(P)-binding Rossmann-like Domain"/>
    <property type="match status" value="2"/>
</dbReference>
<dbReference type="SUPFAM" id="SSF51735">
    <property type="entry name" value="NAD(P)-binding Rossmann-fold domains"/>
    <property type="match status" value="1"/>
</dbReference>
<dbReference type="CDD" id="cd04902">
    <property type="entry name" value="ACT_3PGDH-xct"/>
    <property type="match status" value="1"/>
</dbReference>
<dbReference type="InterPro" id="IPR006140">
    <property type="entry name" value="D-isomer_DH_NAD-bd"/>
</dbReference>
<dbReference type="KEGG" id="hbs:IPV69_15475"/>
<dbReference type="InterPro" id="IPR006236">
    <property type="entry name" value="PGDH"/>
</dbReference>
<gene>
    <name evidence="13" type="ORF">IPV69_15475</name>
</gene>
<dbReference type="InterPro" id="IPR045865">
    <property type="entry name" value="ACT-like_dom_sf"/>
</dbReference>
<dbReference type="GO" id="GO:0051287">
    <property type="term" value="F:NAD binding"/>
    <property type="evidence" value="ECO:0007669"/>
    <property type="project" value="UniProtKB-UniRule"/>
</dbReference>
<dbReference type="Gene3D" id="3.30.70.260">
    <property type="match status" value="1"/>
</dbReference>
<dbReference type="CDD" id="cd12173">
    <property type="entry name" value="PGDH_4"/>
    <property type="match status" value="1"/>
</dbReference>
<keyword evidence="7 11" id="KW-0520">NAD</keyword>
<keyword evidence="14" id="KW-1185">Reference proteome</keyword>
<reference evidence="13 14" key="1">
    <citation type="submission" date="2020-10" db="EMBL/GenBank/DDBJ databases">
        <title>Wide distribution of Phycisphaera-like planctomycetes from WD2101 soil group in peatlands and genome analysis of the first cultivated representative.</title>
        <authorList>
            <person name="Dedysh S.N."/>
            <person name="Beletsky A.V."/>
            <person name="Ivanova A."/>
            <person name="Kulichevskaya I.S."/>
            <person name="Suzina N.E."/>
            <person name="Philippov D.A."/>
            <person name="Rakitin A.L."/>
            <person name="Mardanov A.V."/>
            <person name="Ravin N.V."/>
        </authorList>
    </citation>
    <scope>NUCLEOTIDE SEQUENCE [LARGE SCALE GENOMIC DNA]</scope>
    <source>
        <strain evidence="13 14">M1803</strain>
    </source>
</reference>
<dbReference type="InterPro" id="IPR029753">
    <property type="entry name" value="D-isomer_DH_CS"/>
</dbReference>
<dbReference type="InterPro" id="IPR029009">
    <property type="entry name" value="ASB_dom_sf"/>
</dbReference>
<evidence type="ECO:0000256" key="9">
    <source>
        <dbReference type="ARBA" id="ARBA00048126"/>
    </source>
</evidence>
<dbReference type="NCBIfam" id="TIGR01327">
    <property type="entry name" value="PGDH"/>
    <property type="match status" value="1"/>
</dbReference>
<dbReference type="FunFam" id="3.40.50.720:FF:000203">
    <property type="entry name" value="D-3-phosphoglycerate dehydrogenase (SerA)"/>
    <property type="match status" value="1"/>
</dbReference>
<dbReference type="PANTHER" id="PTHR42789">
    <property type="entry name" value="D-ISOMER SPECIFIC 2-HYDROXYACID DEHYDROGENASE FAMILY PROTEIN (AFU_ORTHOLOGUE AFUA_6G10090)"/>
    <property type="match status" value="1"/>
</dbReference>